<dbReference type="SUPFAM" id="SSF51556">
    <property type="entry name" value="Metallo-dependent hydrolases"/>
    <property type="match status" value="1"/>
</dbReference>
<reference evidence="4" key="1">
    <citation type="submission" date="2020-10" db="EMBL/GenBank/DDBJ databases">
        <authorList>
            <person name="Gilroy R."/>
        </authorList>
    </citation>
    <scope>NUCLEOTIDE SEQUENCE</scope>
    <source>
        <strain evidence="4">4509</strain>
    </source>
</reference>
<keyword evidence="2 4" id="KW-0378">Hydrolase</keyword>
<feature type="binding site" evidence="3">
    <location>
        <position position="12"/>
    </location>
    <ligand>
        <name>a divalent metal cation</name>
        <dbReference type="ChEBI" id="CHEBI:60240"/>
        <label>1</label>
    </ligand>
</feature>
<dbReference type="PIRSF" id="PIRSF005902">
    <property type="entry name" value="DNase_TatD"/>
    <property type="match status" value="1"/>
</dbReference>
<name>A0A9D1IQ00_9FIRM</name>
<evidence type="ECO:0000256" key="3">
    <source>
        <dbReference type="PIRSR" id="PIRSR005902-1"/>
    </source>
</evidence>
<dbReference type="InterPro" id="IPR018228">
    <property type="entry name" value="DNase_TatD-rel_CS"/>
</dbReference>
<dbReference type="Pfam" id="PF01026">
    <property type="entry name" value="TatD_DNase"/>
    <property type="match status" value="1"/>
</dbReference>
<evidence type="ECO:0000256" key="2">
    <source>
        <dbReference type="ARBA" id="ARBA00022801"/>
    </source>
</evidence>
<sequence>MPIQNIFDSHAHYNDGRFDADREALFAFLPQQGVRRILHMGCDYATSLLSLEYQKAHPNLFFAAVGLHPEDIPQEGWAQELERIAALAQKPEVVCVGEIGLDYYWDASRKELQKLVFAAQLKLANRLGKPVSVHCREATGDCMELLAKYKPKGALHCFSGSAETAKEVVKLGMYLGFTGVLTFPNSKKARAAVEAVPMDRLLLETDAPYMAPVPCRGRRCDSSMIAHTASVMAEIKGVSTQEMVDQCTKNAYAMLGMSPE</sequence>
<dbReference type="InterPro" id="IPR015991">
    <property type="entry name" value="TatD/YcfH-like"/>
</dbReference>
<dbReference type="PROSITE" id="PS01091">
    <property type="entry name" value="TATD_3"/>
    <property type="match status" value="1"/>
</dbReference>
<dbReference type="EMBL" id="DVMX01000044">
    <property type="protein sequence ID" value="HIU41393.1"/>
    <property type="molecule type" value="Genomic_DNA"/>
</dbReference>
<keyword evidence="1 3" id="KW-0479">Metal-binding</keyword>
<dbReference type="GO" id="GO:0005829">
    <property type="term" value="C:cytosol"/>
    <property type="evidence" value="ECO:0007669"/>
    <property type="project" value="TreeGrafter"/>
</dbReference>
<feature type="binding site" evidence="3">
    <location>
        <position position="156"/>
    </location>
    <ligand>
        <name>a divalent metal cation</name>
        <dbReference type="ChEBI" id="CHEBI:60240"/>
        <label>2</label>
    </ligand>
</feature>
<protein>
    <submittedName>
        <fullName evidence="4">TatD family hydrolase</fullName>
    </submittedName>
</protein>
<gene>
    <name evidence="4" type="ORF">IAD19_02445</name>
</gene>
<proteinExistence type="predicted"/>
<dbReference type="GO" id="GO:0016788">
    <property type="term" value="F:hydrolase activity, acting on ester bonds"/>
    <property type="evidence" value="ECO:0007669"/>
    <property type="project" value="InterPro"/>
</dbReference>
<evidence type="ECO:0000256" key="1">
    <source>
        <dbReference type="ARBA" id="ARBA00022723"/>
    </source>
</evidence>
<feature type="binding site" evidence="3">
    <location>
        <position position="206"/>
    </location>
    <ligand>
        <name>a divalent metal cation</name>
        <dbReference type="ChEBI" id="CHEBI:60240"/>
        <label>1</label>
    </ligand>
</feature>
<evidence type="ECO:0000313" key="4">
    <source>
        <dbReference type="EMBL" id="HIU41393.1"/>
    </source>
</evidence>
<accession>A0A9D1IQ00</accession>
<dbReference type="GO" id="GO:0004536">
    <property type="term" value="F:DNA nuclease activity"/>
    <property type="evidence" value="ECO:0007669"/>
    <property type="project" value="InterPro"/>
</dbReference>
<reference evidence="4" key="2">
    <citation type="journal article" date="2021" name="PeerJ">
        <title>Extensive microbial diversity within the chicken gut microbiome revealed by metagenomics and culture.</title>
        <authorList>
            <person name="Gilroy R."/>
            <person name="Ravi A."/>
            <person name="Getino M."/>
            <person name="Pursley I."/>
            <person name="Horton D.L."/>
            <person name="Alikhan N.F."/>
            <person name="Baker D."/>
            <person name="Gharbi K."/>
            <person name="Hall N."/>
            <person name="Watson M."/>
            <person name="Adriaenssens E.M."/>
            <person name="Foster-Nyarko E."/>
            <person name="Jarju S."/>
            <person name="Secka A."/>
            <person name="Antonio M."/>
            <person name="Oren A."/>
            <person name="Chaudhuri R.R."/>
            <person name="La Ragione R."/>
            <person name="Hildebrand F."/>
            <person name="Pallen M.J."/>
        </authorList>
    </citation>
    <scope>NUCLEOTIDE SEQUENCE</scope>
    <source>
        <strain evidence="4">4509</strain>
    </source>
</reference>
<dbReference type="Proteomes" id="UP000824082">
    <property type="component" value="Unassembled WGS sequence"/>
</dbReference>
<dbReference type="NCBIfam" id="TIGR00010">
    <property type="entry name" value="YchF/TatD family DNA exonuclease"/>
    <property type="match status" value="1"/>
</dbReference>
<evidence type="ECO:0000313" key="5">
    <source>
        <dbReference type="Proteomes" id="UP000824082"/>
    </source>
</evidence>
<feature type="binding site" evidence="3">
    <location>
        <position position="10"/>
    </location>
    <ligand>
        <name>a divalent metal cation</name>
        <dbReference type="ChEBI" id="CHEBI:60240"/>
        <label>1</label>
    </ligand>
</feature>
<dbReference type="FunFam" id="3.20.20.140:FF:000005">
    <property type="entry name" value="TatD family hydrolase"/>
    <property type="match status" value="1"/>
</dbReference>
<dbReference type="InterPro" id="IPR032466">
    <property type="entry name" value="Metal_Hydrolase"/>
</dbReference>
<dbReference type="CDD" id="cd01310">
    <property type="entry name" value="TatD_DNAse"/>
    <property type="match status" value="1"/>
</dbReference>
<comment type="caution">
    <text evidence="4">The sequence shown here is derived from an EMBL/GenBank/DDBJ whole genome shotgun (WGS) entry which is preliminary data.</text>
</comment>
<organism evidence="4 5">
    <name type="scientific">Candidatus Egerieicola faecale</name>
    <dbReference type="NCBI Taxonomy" id="2840774"/>
    <lineage>
        <taxon>Bacteria</taxon>
        <taxon>Bacillati</taxon>
        <taxon>Bacillota</taxon>
        <taxon>Clostridia</taxon>
        <taxon>Eubacteriales</taxon>
        <taxon>Oscillospiraceae</taxon>
        <taxon>Oscillospiraceae incertae sedis</taxon>
        <taxon>Candidatus Egerieicola</taxon>
    </lineage>
</organism>
<feature type="binding site" evidence="3">
    <location>
        <position position="134"/>
    </location>
    <ligand>
        <name>a divalent metal cation</name>
        <dbReference type="ChEBI" id="CHEBI:60240"/>
        <label>2</label>
    </ligand>
</feature>
<feature type="binding site" evidence="3">
    <location>
        <position position="98"/>
    </location>
    <ligand>
        <name>a divalent metal cation</name>
        <dbReference type="ChEBI" id="CHEBI:60240"/>
        <label>1</label>
    </ligand>
</feature>
<dbReference type="GO" id="GO:0046872">
    <property type="term" value="F:metal ion binding"/>
    <property type="evidence" value="ECO:0007669"/>
    <property type="project" value="UniProtKB-KW"/>
</dbReference>
<dbReference type="PANTHER" id="PTHR46124">
    <property type="entry name" value="D-AMINOACYL-TRNA DEACYLASE"/>
    <property type="match status" value="1"/>
</dbReference>
<dbReference type="InterPro" id="IPR001130">
    <property type="entry name" value="TatD-like"/>
</dbReference>
<dbReference type="AlphaFoldDB" id="A0A9D1IQ00"/>
<dbReference type="Gene3D" id="3.20.20.140">
    <property type="entry name" value="Metal-dependent hydrolases"/>
    <property type="match status" value="1"/>
</dbReference>
<dbReference type="PANTHER" id="PTHR46124:SF2">
    <property type="entry name" value="D-AMINOACYL-TRNA DEACYLASE"/>
    <property type="match status" value="1"/>
</dbReference>